<feature type="domain" description="Competence protein CoiA-like N-terminal" evidence="1">
    <location>
        <begin position="29"/>
        <end position="59"/>
    </location>
</feature>
<evidence type="ECO:0000313" key="2">
    <source>
        <dbReference type="EMBL" id="GJH25872.1"/>
    </source>
</evidence>
<name>A0AA37MSB2_9BURK</name>
<comment type="caution">
    <text evidence="2">The sequence shown here is derived from an EMBL/GenBank/DDBJ whole genome shotgun (WGS) entry which is preliminary data.</text>
</comment>
<dbReference type="EMBL" id="BPUS01000005">
    <property type="protein sequence ID" value="GJH25872.1"/>
    <property type="molecule type" value="Genomic_DNA"/>
</dbReference>
<dbReference type="InterPro" id="IPR057253">
    <property type="entry name" value="CoiA-like_N"/>
</dbReference>
<evidence type="ECO:0000259" key="1">
    <source>
        <dbReference type="Pfam" id="PF25164"/>
    </source>
</evidence>
<sequence length="479" mass="54298">MPHPIAFARNQEGRIVDVRSVPRGLACDCVCPQCGARLVANQGRIKEWYFSHESGSDCPGGAETALHLAAKQLILTHLRVALPPLVVEFRRKHPQFGLYERSREVRLPEKLWRFRHARDEMRIGPYIADIAGRLGDEPEVVVEVKVRHEVEPEKAQYLRANRVPSIEIDLLPLLGDPLTLEQLAWHVIESDTNRKWVSNSGYSAVKAEMLAEYEAWVASKNREATISAYRRVAPIPQPPSKSGDEPSASFLRLREEMKRLELRAKLGLRDGVAWPEYLHVPIRQGANFIRAPLDIWQGAVFIRFIYDANGASRVRRRFSLSQVVEWLTTCTGGPQGPQYQVSTALRLFLEHLIECGFLKRDGTAYTVLHGRLLPSARCDAPALAKSSWTWRERWPPEEVALERAADALLRQPGAKFNARRFIHVLYRMPAEPSDSAVKTLVAQCGGSPDWAFDLLRDIGVVEQSWRILREGVSPPWLRV</sequence>
<dbReference type="RefSeq" id="WP_238212504.1">
    <property type="nucleotide sequence ID" value="NZ_BPUS01000005.1"/>
</dbReference>
<dbReference type="Proteomes" id="UP001055111">
    <property type="component" value="Unassembled WGS sequence"/>
</dbReference>
<organism evidence="2 3">
    <name type="scientific">Caballeronia novacaledonica</name>
    <dbReference type="NCBI Taxonomy" id="1544861"/>
    <lineage>
        <taxon>Bacteria</taxon>
        <taxon>Pseudomonadati</taxon>
        <taxon>Pseudomonadota</taxon>
        <taxon>Betaproteobacteria</taxon>
        <taxon>Burkholderiales</taxon>
        <taxon>Burkholderiaceae</taxon>
        <taxon>Caballeronia</taxon>
    </lineage>
</organism>
<proteinExistence type="predicted"/>
<gene>
    <name evidence="2" type="ORF">CBA19CS42_15170</name>
</gene>
<dbReference type="Pfam" id="PF25164">
    <property type="entry name" value="CoiA_N"/>
    <property type="match status" value="1"/>
</dbReference>
<accession>A0AA37MSB2</accession>
<dbReference type="AlphaFoldDB" id="A0AA37MSB2"/>
<protein>
    <recommendedName>
        <fullName evidence="1">Competence protein CoiA-like N-terminal domain-containing protein</fullName>
    </recommendedName>
</protein>
<reference evidence="2" key="1">
    <citation type="submission" date="2022-09" db="EMBL/GenBank/DDBJ databases">
        <title>Isolation and characterization of 3-chlorobenzoate degrading bacteria from soils in Shizuoka.</title>
        <authorList>
            <person name="Ifat A."/>
            <person name="Ogawa N."/>
            <person name="Kimbara K."/>
            <person name="Moriuchi R."/>
            <person name="Dohra H."/>
            <person name="Shintani M."/>
        </authorList>
    </citation>
    <scope>NUCLEOTIDE SEQUENCE</scope>
    <source>
        <strain evidence="2">19CS4-2</strain>
    </source>
</reference>
<evidence type="ECO:0000313" key="3">
    <source>
        <dbReference type="Proteomes" id="UP001055111"/>
    </source>
</evidence>